<evidence type="ECO:0000256" key="1">
    <source>
        <dbReference type="SAM" id="Coils"/>
    </source>
</evidence>
<organism evidence="3 4">
    <name type="scientific">Oceanospirillum sediminis</name>
    <dbReference type="NCBI Taxonomy" id="2760088"/>
    <lineage>
        <taxon>Bacteria</taxon>
        <taxon>Pseudomonadati</taxon>
        <taxon>Pseudomonadota</taxon>
        <taxon>Gammaproteobacteria</taxon>
        <taxon>Oceanospirillales</taxon>
        <taxon>Oceanospirillaceae</taxon>
        <taxon>Oceanospirillum</taxon>
    </lineage>
</organism>
<keyword evidence="4" id="KW-1185">Reference proteome</keyword>
<dbReference type="InterPro" id="IPR018760">
    <property type="entry name" value="DUF2326"/>
</dbReference>
<dbReference type="EMBL" id="JACJFM010000042">
    <property type="protein sequence ID" value="MBB1489074.1"/>
    <property type="molecule type" value="Genomic_DNA"/>
</dbReference>
<keyword evidence="1" id="KW-0175">Coiled coil</keyword>
<evidence type="ECO:0000259" key="2">
    <source>
        <dbReference type="Pfam" id="PF10088"/>
    </source>
</evidence>
<name>A0A839IWS3_9GAMM</name>
<sequence>MQLNSLTVYKNGSQLRQVKFRKGLNIIVDLGDSNSSTGNSVGKSTLSRLVDYIFLSDGEDIYSEPEFGNVIPDVYEFIVLNKIIVELEFQGFNKKRRTLSRSLEVKVKECNYYVDKTEVTLEKYTDILSSEIFGIFHSKPSIRHLANRFVRNNNRKMQNTVNMLNRYVKKDEYDEMYRFLYGFNNLDLLLERSLVKKEISQKKNNLTAYRTPHTEDVLYRLLRPVEEREQAAKQRIMNFDFSGTEAGNVNALKSIRDEISELVIKISNVESKISYSERSISRLMKSSVEFQGKELAEIYSDAGAALSSELKRSYLELTIFHDALIKNKHHLIERDLVKKREELNNLNALIELAYQREQEVFEKVKEPAVLDSIVTAMDELAKIKDELASVKSSISKIEDTKSEKELLEKRLKRIAVEITDLSSLFDKYLEMFNKHFSRISHIFYGESYKLKMADPSDKKSKIHIANKSPNSTGGKKKGEISAFDFAYIDFINESQLKRPTFIFHDSIEDVDKKQILSIFEYASEMNGQYIVALLRDKIADSDFSGILSKSKILELSEIDKFFKI</sequence>
<proteinExistence type="predicted"/>
<accession>A0A839IWS3</accession>
<dbReference type="Pfam" id="PF10088">
    <property type="entry name" value="DUF2326"/>
    <property type="match status" value="1"/>
</dbReference>
<gene>
    <name evidence="3" type="ORF">H4O21_20915</name>
</gene>
<dbReference type="AlphaFoldDB" id="A0A839IWS3"/>
<feature type="domain" description="DUF2326" evidence="2">
    <location>
        <begin position="449"/>
        <end position="564"/>
    </location>
</feature>
<protein>
    <submittedName>
        <fullName evidence="3">DUF2326 domain-containing protein</fullName>
    </submittedName>
</protein>
<dbReference type="RefSeq" id="WP_182810843.1">
    <property type="nucleotide sequence ID" value="NZ_JACJFM010000042.1"/>
</dbReference>
<dbReference type="Proteomes" id="UP000565262">
    <property type="component" value="Unassembled WGS sequence"/>
</dbReference>
<evidence type="ECO:0000313" key="3">
    <source>
        <dbReference type="EMBL" id="MBB1489074.1"/>
    </source>
</evidence>
<feature type="coiled-coil region" evidence="1">
    <location>
        <begin position="380"/>
        <end position="417"/>
    </location>
</feature>
<reference evidence="3 4" key="1">
    <citation type="submission" date="2020-08" db="EMBL/GenBank/DDBJ databases">
        <title>Oceanospirillum sp. nov. isolated from marine sediment.</title>
        <authorList>
            <person name="Ji X."/>
        </authorList>
    </citation>
    <scope>NUCLEOTIDE SEQUENCE [LARGE SCALE GENOMIC DNA]</scope>
    <source>
        <strain evidence="3 4">D5</strain>
    </source>
</reference>
<evidence type="ECO:0000313" key="4">
    <source>
        <dbReference type="Proteomes" id="UP000565262"/>
    </source>
</evidence>
<comment type="caution">
    <text evidence="3">The sequence shown here is derived from an EMBL/GenBank/DDBJ whole genome shotgun (WGS) entry which is preliminary data.</text>
</comment>